<comment type="caution">
    <text evidence="3">The sequence shown here is derived from an EMBL/GenBank/DDBJ whole genome shotgun (WGS) entry which is preliminary data.</text>
</comment>
<reference evidence="3 4" key="1">
    <citation type="submission" date="2017-03" db="EMBL/GenBank/DDBJ databases">
        <title>An alternative strategy for trypanosome survival in the mammalian bloodstream revealed through genome and transcriptome analysis of the ubiquitous bovine parasite Trypanosoma (Megatrypanum) theileri.</title>
        <authorList>
            <person name="Kelly S."/>
            <person name="Ivens A."/>
            <person name="Mott A."/>
            <person name="O'Neill E."/>
            <person name="Emms D."/>
            <person name="Macleod O."/>
            <person name="Voorheis P."/>
            <person name="Matthews J."/>
            <person name="Matthews K."/>
            <person name="Carrington M."/>
        </authorList>
    </citation>
    <scope>NUCLEOTIDE SEQUENCE [LARGE SCALE GENOMIC DNA]</scope>
    <source>
        <strain evidence="3">Edinburgh</strain>
    </source>
</reference>
<evidence type="ECO:0000313" key="3">
    <source>
        <dbReference type="EMBL" id="ORC84515.1"/>
    </source>
</evidence>
<dbReference type="AlphaFoldDB" id="A0A1X0NIG0"/>
<feature type="non-terminal residue" evidence="3">
    <location>
        <position position="112"/>
    </location>
</feature>
<keyword evidence="2" id="KW-0472">Membrane</keyword>
<proteinExistence type="predicted"/>
<evidence type="ECO:0000313" key="4">
    <source>
        <dbReference type="Proteomes" id="UP000192257"/>
    </source>
</evidence>
<dbReference type="Proteomes" id="UP000192257">
    <property type="component" value="Unassembled WGS sequence"/>
</dbReference>
<evidence type="ECO:0000256" key="2">
    <source>
        <dbReference type="SAM" id="Phobius"/>
    </source>
</evidence>
<name>A0A1X0NIG0_9TRYP</name>
<dbReference type="GeneID" id="39989960"/>
<dbReference type="EMBL" id="NBCO01000044">
    <property type="protein sequence ID" value="ORC84515.1"/>
    <property type="molecule type" value="Genomic_DNA"/>
</dbReference>
<feature type="compositionally biased region" description="Polar residues" evidence="1">
    <location>
        <begin position="1"/>
        <end position="17"/>
    </location>
</feature>
<keyword evidence="4" id="KW-1185">Reference proteome</keyword>
<accession>A0A1X0NIG0</accession>
<protein>
    <submittedName>
        <fullName evidence="3">Uncharacterized protein</fullName>
    </submittedName>
</protein>
<keyword evidence="2" id="KW-1133">Transmembrane helix</keyword>
<dbReference type="RefSeq" id="XP_028878581.1">
    <property type="nucleotide sequence ID" value="XM_029030180.1"/>
</dbReference>
<feature type="transmembrane region" description="Helical" evidence="2">
    <location>
        <begin position="41"/>
        <end position="66"/>
    </location>
</feature>
<gene>
    <name evidence="3" type="ORF">TM35_000441710</name>
</gene>
<keyword evidence="2" id="KW-0812">Transmembrane</keyword>
<evidence type="ECO:0000256" key="1">
    <source>
        <dbReference type="SAM" id="MobiDB-lite"/>
    </source>
</evidence>
<sequence length="112" mass="12598">MSSLDPPNETSSSHDNITPSLPSSFPPTTAGKFRDALGGHLWWIMVISVMSCYCLALLIIAMIVHIRGIRKERKIRIVQRRNKEELYRMASEASFASTHYNVVEMTGDSNSE</sequence>
<dbReference type="VEuPathDB" id="TriTrypDB:TM35_000441710"/>
<feature type="region of interest" description="Disordered" evidence="1">
    <location>
        <begin position="1"/>
        <end position="24"/>
    </location>
</feature>
<organism evidence="3 4">
    <name type="scientific">Trypanosoma theileri</name>
    <dbReference type="NCBI Taxonomy" id="67003"/>
    <lineage>
        <taxon>Eukaryota</taxon>
        <taxon>Discoba</taxon>
        <taxon>Euglenozoa</taxon>
        <taxon>Kinetoplastea</taxon>
        <taxon>Metakinetoplastina</taxon>
        <taxon>Trypanosomatida</taxon>
        <taxon>Trypanosomatidae</taxon>
        <taxon>Trypanosoma</taxon>
    </lineage>
</organism>